<evidence type="ECO:0000256" key="1">
    <source>
        <dbReference type="ARBA" id="ARBA00007623"/>
    </source>
</evidence>
<dbReference type="InterPro" id="IPR000169">
    <property type="entry name" value="Pept_cys_AS"/>
</dbReference>
<gene>
    <name evidence="6" type="ORF">CC84DRAFT_1145980</name>
</gene>
<dbReference type="PROSITE" id="PS00139">
    <property type="entry name" value="THIOL_PROTEASE_CYS"/>
    <property type="match status" value="1"/>
</dbReference>
<proteinExistence type="inferred from homology"/>
<dbReference type="SUPFAM" id="SSF54001">
    <property type="entry name" value="Cysteine proteinases"/>
    <property type="match status" value="1"/>
</dbReference>
<dbReference type="AlphaFoldDB" id="A0A177CER8"/>
<dbReference type="InParanoid" id="A0A177CER8"/>
<dbReference type="InterPro" id="IPR038765">
    <property type="entry name" value="Papain-like_cys_pep_sf"/>
</dbReference>
<dbReference type="GO" id="GO:0004198">
    <property type="term" value="F:calcium-dependent cysteine-type endopeptidase activity"/>
    <property type="evidence" value="ECO:0007669"/>
    <property type="project" value="InterPro"/>
</dbReference>
<evidence type="ECO:0000313" key="7">
    <source>
        <dbReference type="Proteomes" id="UP000077069"/>
    </source>
</evidence>
<comment type="similarity">
    <text evidence="1">Belongs to the peptidase C2 family.</text>
</comment>
<feature type="active site" evidence="2 3">
    <location>
        <position position="200"/>
    </location>
</feature>
<keyword evidence="3" id="KW-0788">Thiol protease</keyword>
<evidence type="ECO:0000256" key="2">
    <source>
        <dbReference type="PIRSR" id="PIRSR622684-1"/>
    </source>
</evidence>
<feature type="region of interest" description="Disordered" evidence="4">
    <location>
        <begin position="621"/>
        <end position="811"/>
    </location>
</feature>
<dbReference type="OrthoDB" id="424753at2759"/>
<evidence type="ECO:0000256" key="3">
    <source>
        <dbReference type="PROSITE-ProRule" id="PRU00239"/>
    </source>
</evidence>
<dbReference type="Proteomes" id="UP000077069">
    <property type="component" value="Unassembled WGS sequence"/>
</dbReference>
<feature type="domain" description="Calpain catalytic" evidence="5">
    <location>
        <begin position="172"/>
        <end position="470"/>
    </location>
</feature>
<protein>
    <submittedName>
        <fullName evidence="6">Cysteine proteinase</fullName>
    </submittedName>
</protein>
<dbReference type="InterPro" id="IPR022684">
    <property type="entry name" value="Calpain_cysteine_protease"/>
</dbReference>
<dbReference type="RefSeq" id="XP_018036478.1">
    <property type="nucleotide sequence ID" value="XM_018176535.1"/>
</dbReference>
<dbReference type="PROSITE" id="PS50203">
    <property type="entry name" value="CALPAIN_CAT"/>
    <property type="match status" value="1"/>
</dbReference>
<dbReference type="GO" id="GO:0006508">
    <property type="term" value="P:proteolysis"/>
    <property type="evidence" value="ECO:0007669"/>
    <property type="project" value="UniProtKB-KW"/>
</dbReference>
<dbReference type="EMBL" id="KV441552">
    <property type="protein sequence ID" value="OAG06113.1"/>
    <property type="molecule type" value="Genomic_DNA"/>
</dbReference>
<evidence type="ECO:0000256" key="4">
    <source>
        <dbReference type="SAM" id="MobiDB-lite"/>
    </source>
</evidence>
<feature type="active site" evidence="2 3">
    <location>
        <position position="408"/>
    </location>
</feature>
<name>A0A177CER8_9PLEO</name>
<feature type="compositionally biased region" description="Pro residues" evidence="4">
    <location>
        <begin position="779"/>
        <end position="790"/>
    </location>
</feature>
<sequence>MSSVSGYDSAKGPQEELNDFWENLITKKPSKITNIFPPSLYADLLPPPNMPGPARGKNAAESYETAARDCCARVRQIIRECHRTNEKFTDPEFDIESDMRVRNCLEGLISWYNDPLPPKSRVSPRRLCEALDTLAESNLLASQTILANLSTAANILDDDDSSDRGGPGSVHRIDWIFDKPSFTVDSYSSSDVKQGANGDCWFLSAVATICSNPNLMDKICVARDDDCQECGVYGFVFYRDGEWIWTVVDDNLYVRDQDFDAYGDNYDPTGVKERKYKKNNQTGSDALYFASCADQNETWLPLLEKAYAKAHGDYNAISGGHSGEAVEDLTGGVTTKIKTNRILSKERLWNELKQVNKEFLFSASSPGSYGDDSDARRGLALSHAYSIIKAVDPKDEQGNEHRLVLIRNPWGERENAGMGEWNGAWSDGSKEWTPYWLKELDHRFGNDGLFWMSYDDLCERFHLIDRTRLFDNEWTVVQSWSSVSVAWVTGYLNTKFVVEIKKAGPTVFVLCQLDDRYFRGLEGKYSFDLHFVLQEENAPSGDHIVRARGAWFGNRSVSAEVTLQPGRYEVVPKIVADRNSDALDVFEVVTKVADRNPQKLRQIGMNYDIANAKGIVQLSAEEKKKKEDEKNAAVEKKRKDKEETDKEKAEFETWKKEKREREEKEEAEREKAGSADTTFNTQADESKPSSTIVDSDPKPSPKQLKNYVVKDITTPATQQSFKDDDAVKVEQPASGDLPLRPKDDPSTYPAPSPISHRQPPSHLSRPPPSAYGGSIFSGPPSPTMGPPPPIYYAASDAGPVAPPAAPPAKEGEKKWNAICVLGLRVYSLDREVSIKLVEPKDAEEGALLDVDGVGAGATIA</sequence>
<feature type="compositionally biased region" description="Polar residues" evidence="4">
    <location>
        <begin position="675"/>
        <end position="693"/>
    </location>
</feature>
<keyword evidence="3" id="KW-0378">Hydrolase</keyword>
<feature type="active site" evidence="2 3">
    <location>
        <position position="383"/>
    </location>
</feature>
<dbReference type="CDD" id="cd00044">
    <property type="entry name" value="CysPc"/>
    <property type="match status" value="1"/>
</dbReference>
<organism evidence="6 7">
    <name type="scientific">Paraphaeosphaeria sporulosa</name>
    <dbReference type="NCBI Taxonomy" id="1460663"/>
    <lineage>
        <taxon>Eukaryota</taxon>
        <taxon>Fungi</taxon>
        <taxon>Dikarya</taxon>
        <taxon>Ascomycota</taxon>
        <taxon>Pezizomycotina</taxon>
        <taxon>Dothideomycetes</taxon>
        <taxon>Pleosporomycetidae</taxon>
        <taxon>Pleosporales</taxon>
        <taxon>Massarineae</taxon>
        <taxon>Didymosphaeriaceae</taxon>
        <taxon>Paraphaeosphaeria</taxon>
    </lineage>
</organism>
<dbReference type="GeneID" id="28760021"/>
<reference evidence="6 7" key="1">
    <citation type="submission" date="2016-05" db="EMBL/GenBank/DDBJ databases">
        <title>Comparative analysis of secretome profiles of manganese(II)-oxidizing ascomycete fungi.</title>
        <authorList>
            <consortium name="DOE Joint Genome Institute"/>
            <person name="Zeiner C.A."/>
            <person name="Purvine S.O."/>
            <person name="Zink E.M."/>
            <person name="Wu S."/>
            <person name="Pasa-Tolic L."/>
            <person name="Chaput D.L."/>
            <person name="Haridas S."/>
            <person name="Grigoriev I.V."/>
            <person name="Santelli C.M."/>
            <person name="Hansel C.M."/>
        </authorList>
    </citation>
    <scope>NUCLEOTIDE SEQUENCE [LARGE SCALE GENOMIC DNA]</scope>
    <source>
        <strain evidence="6 7">AP3s5-JAC2a</strain>
    </source>
</reference>
<dbReference type="PANTHER" id="PTHR10183">
    <property type="entry name" value="CALPAIN"/>
    <property type="match status" value="1"/>
</dbReference>
<dbReference type="STRING" id="1460663.A0A177CER8"/>
<keyword evidence="7" id="KW-1185">Reference proteome</keyword>
<dbReference type="PANTHER" id="PTHR10183:SF425">
    <property type="entry name" value="CALPAIN-5"/>
    <property type="match status" value="1"/>
</dbReference>
<accession>A0A177CER8</accession>
<dbReference type="SMART" id="SM00230">
    <property type="entry name" value="CysPc"/>
    <property type="match status" value="1"/>
</dbReference>
<dbReference type="InterPro" id="IPR001300">
    <property type="entry name" value="Peptidase_C2_calpain_cat"/>
</dbReference>
<dbReference type="Gene3D" id="3.90.70.10">
    <property type="entry name" value="Cysteine proteinases"/>
    <property type="match status" value="1"/>
</dbReference>
<keyword evidence="3" id="KW-0645">Protease</keyword>
<dbReference type="Pfam" id="PF00648">
    <property type="entry name" value="Peptidase_C2"/>
    <property type="match status" value="1"/>
</dbReference>
<feature type="compositionally biased region" description="Basic and acidic residues" evidence="4">
    <location>
        <begin position="621"/>
        <end position="673"/>
    </location>
</feature>
<evidence type="ECO:0000259" key="5">
    <source>
        <dbReference type="PROSITE" id="PS50203"/>
    </source>
</evidence>
<evidence type="ECO:0000313" key="6">
    <source>
        <dbReference type="EMBL" id="OAG06113.1"/>
    </source>
</evidence>